<comment type="caution">
    <text evidence="2">The sequence shown here is derived from an EMBL/GenBank/DDBJ whole genome shotgun (WGS) entry which is preliminary data.</text>
</comment>
<proteinExistence type="predicted"/>
<protein>
    <recommendedName>
        <fullName evidence="1">DUF397 domain-containing protein</fullName>
    </recommendedName>
</protein>
<keyword evidence="3" id="KW-1185">Reference proteome</keyword>
<name>A0ABN1DB24_9ACTN</name>
<dbReference type="Pfam" id="PF04149">
    <property type="entry name" value="DUF397"/>
    <property type="match status" value="2"/>
</dbReference>
<accession>A0ABN1DB24</accession>
<feature type="domain" description="DUF397" evidence="1">
    <location>
        <begin position="5"/>
        <end position="53"/>
    </location>
</feature>
<dbReference type="Proteomes" id="UP001501576">
    <property type="component" value="Unassembled WGS sequence"/>
</dbReference>
<evidence type="ECO:0000259" key="1">
    <source>
        <dbReference type="Pfam" id="PF04149"/>
    </source>
</evidence>
<organism evidence="2 3">
    <name type="scientific">Streptomyces mordarskii</name>
    <dbReference type="NCBI Taxonomy" id="1226758"/>
    <lineage>
        <taxon>Bacteria</taxon>
        <taxon>Bacillati</taxon>
        <taxon>Actinomycetota</taxon>
        <taxon>Actinomycetes</taxon>
        <taxon>Kitasatosporales</taxon>
        <taxon>Streptomycetaceae</taxon>
        <taxon>Streptomyces</taxon>
    </lineage>
</organism>
<dbReference type="InterPro" id="IPR007278">
    <property type="entry name" value="DUF397"/>
</dbReference>
<evidence type="ECO:0000313" key="2">
    <source>
        <dbReference type="EMBL" id="GAA0538983.1"/>
    </source>
</evidence>
<gene>
    <name evidence="2" type="ORF">GCM10010390_46170</name>
</gene>
<sequence>MRAFTFRKSSHSNAFDECVEVATNVSGTVAVRDSKDPEGPVLRFTPAAWAAFQAVLAEGGTVADLALRKSSYSNPQLECVEVATHVPNTVAVRDSKDPEGRILRCTPAAWQTFAAAVRRGLDEKSSASA</sequence>
<dbReference type="EMBL" id="BAAABZ010000045">
    <property type="protein sequence ID" value="GAA0538983.1"/>
    <property type="molecule type" value="Genomic_DNA"/>
</dbReference>
<evidence type="ECO:0000313" key="3">
    <source>
        <dbReference type="Proteomes" id="UP001501576"/>
    </source>
</evidence>
<reference evidence="2 3" key="1">
    <citation type="journal article" date="2019" name="Int. J. Syst. Evol. Microbiol.">
        <title>The Global Catalogue of Microorganisms (GCM) 10K type strain sequencing project: providing services to taxonomists for standard genome sequencing and annotation.</title>
        <authorList>
            <consortium name="The Broad Institute Genomics Platform"/>
            <consortium name="The Broad Institute Genome Sequencing Center for Infectious Disease"/>
            <person name="Wu L."/>
            <person name="Ma J."/>
        </authorList>
    </citation>
    <scope>NUCLEOTIDE SEQUENCE [LARGE SCALE GENOMIC DNA]</scope>
    <source>
        <strain evidence="2 3">JCM 5052</strain>
    </source>
</reference>
<feature type="domain" description="DUF397" evidence="1">
    <location>
        <begin position="68"/>
        <end position="118"/>
    </location>
</feature>